<dbReference type="PROSITE" id="PS50111">
    <property type="entry name" value="CHEMOTAXIS_TRANSDUC_2"/>
    <property type="match status" value="1"/>
</dbReference>
<dbReference type="Gene3D" id="6.10.340.10">
    <property type="match status" value="1"/>
</dbReference>
<dbReference type="SUPFAM" id="SSF58104">
    <property type="entry name" value="Methyl-accepting chemotaxis protein (MCP) signaling domain"/>
    <property type="match status" value="1"/>
</dbReference>
<keyword evidence="4 9" id="KW-1133">Transmembrane helix</keyword>
<dbReference type="PANTHER" id="PTHR32089:SF112">
    <property type="entry name" value="LYSOZYME-LIKE PROTEIN-RELATED"/>
    <property type="match status" value="1"/>
</dbReference>
<keyword evidence="2" id="KW-1003">Cell membrane</keyword>
<keyword evidence="5 9" id="KW-0472">Membrane</keyword>
<evidence type="ECO:0000256" key="3">
    <source>
        <dbReference type="ARBA" id="ARBA00022692"/>
    </source>
</evidence>
<dbReference type="SMART" id="SM00283">
    <property type="entry name" value="MA"/>
    <property type="match status" value="1"/>
</dbReference>
<protein>
    <submittedName>
        <fullName evidence="12">Methyl-accepting chemotaxis protein</fullName>
    </submittedName>
</protein>
<dbReference type="Gene3D" id="1.10.287.950">
    <property type="entry name" value="Methyl-accepting chemotaxis protein"/>
    <property type="match status" value="1"/>
</dbReference>
<sequence length="564" mass="60373">MLRKLTIGKKLFLIPITFSIILLGVTAYMLYDMRTGMIEDRKAKLRALIETALSTVNRYGDLAAKGAMSEADAQKGAIDALAATNFDGKNYFFIFGRDGILKMHPTRKDDIGTNMLELKDAQARANYQGYFDAATTQPPLEGFAQFLGRRPGSKVNDTPKLFLSAIDKHWSWIVSTGVFIDDVNAIFLRRASLVVGLLAVGLLIGLALTLALSRAITKPLNRTVGALEGLSEGRFDTDVPEDNSRTEIGRLSRAFLQFREKLKETDSLRRQQEETQRQAEAERRATMLRFADEFEQAVGGVVESLATEAGQASHVAAGLSTSAKASAEGTQRVNTAAASVAGNVQTVAAAAQELSASITEIGRQIGVARDVVQTTRTQSGETEQRVADLAGKVAAIGSIIDIINDIADQTNLLALNATIEAARAGEAGKGFVVVASEVKALANQTTKATDDIRQNIEAVRRATEEAVNSVRGIASAVGELDQTTGAIAAAVEQQNAATAEISRNTSITADETQSITQAIAEVTTSVGTTDESAREVDRSSAAMRDKSETMRKEVQGFLGRIRAA</sequence>
<keyword evidence="13" id="KW-1185">Reference proteome</keyword>
<evidence type="ECO:0000256" key="9">
    <source>
        <dbReference type="SAM" id="Phobius"/>
    </source>
</evidence>
<feature type="domain" description="HAMP" evidence="11">
    <location>
        <begin position="214"/>
        <end position="267"/>
    </location>
</feature>
<feature type="transmembrane region" description="Helical" evidence="9">
    <location>
        <begin position="193"/>
        <end position="212"/>
    </location>
</feature>
<accession>A0ABU0YRW7</accession>
<evidence type="ECO:0000313" key="13">
    <source>
        <dbReference type="Proteomes" id="UP001230156"/>
    </source>
</evidence>
<feature type="domain" description="Methyl-accepting transducer" evidence="10">
    <location>
        <begin position="301"/>
        <end position="534"/>
    </location>
</feature>
<dbReference type="Pfam" id="PF00015">
    <property type="entry name" value="MCPsignal"/>
    <property type="match status" value="1"/>
</dbReference>
<evidence type="ECO:0000256" key="4">
    <source>
        <dbReference type="ARBA" id="ARBA00022989"/>
    </source>
</evidence>
<evidence type="ECO:0000256" key="5">
    <source>
        <dbReference type="ARBA" id="ARBA00023136"/>
    </source>
</evidence>
<dbReference type="PANTHER" id="PTHR32089">
    <property type="entry name" value="METHYL-ACCEPTING CHEMOTAXIS PROTEIN MCPB"/>
    <property type="match status" value="1"/>
</dbReference>
<dbReference type="RefSeq" id="WP_379957628.1">
    <property type="nucleotide sequence ID" value="NZ_JAUYVI010000005.1"/>
</dbReference>
<comment type="similarity">
    <text evidence="7">Belongs to the methyl-accepting chemotaxis (MCP) protein family.</text>
</comment>
<dbReference type="Pfam" id="PF00672">
    <property type="entry name" value="HAMP"/>
    <property type="match status" value="1"/>
</dbReference>
<comment type="caution">
    <text evidence="12">The sequence shown here is derived from an EMBL/GenBank/DDBJ whole genome shotgun (WGS) entry which is preliminary data.</text>
</comment>
<dbReference type="EMBL" id="JAUYVI010000005">
    <property type="protein sequence ID" value="MDQ7249548.1"/>
    <property type="molecule type" value="Genomic_DNA"/>
</dbReference>
<comment type="subcellular location">
    <subcellularLocation>
        <location evidence="1">Cell membrane</location>
        <topology evidence="1">Multi-pass membrane protein</topology>
    </subcellularLocation>
</comment>
<evidence type="ECO:0000256" key="1">
    <source>
        <dbReference type="ARBA" id="ARBA00004651"/>
    </source>
</evidence>
<evidence type="ECO:0000256" key="7">
    <source>
        <dbReference type="ARBA" id="ARBA00029447"/>
    </source>
</evidence>
<name>A0ABU0YRW7_9PROT</name>
<evidence type="ECO:0000259" key="11">
    <source>
        <dbReference type="PROSITE" id="PS50885"/>
    </source>
</evidence>
<dbReference type="Gene3D" id="3.30.450.20">
    <property type="entry name" value="PAS domain"/>
    <property type="match status" value="1"/>
</dbReference>
<dbReference type="PRINTS" id="PR00260">
    <property type="entry name" value="CHEMTRNSDUCR"/>
</dbReference>
<organism evidence="12 13">
    <name type="scientific">Dongia sedimenti</name>
    <dbReference type="NCBI Taxonomy" id="3064282"/>
    <lineage>
        <taxon>Bacteria</taxon>
        <taxon>Pseudomonadati</taxon>
        <taxon>Pseudomonadota</taxon>
        <taxon>Alphaproteobacteria</taxon>
        <taxon>Rhodospirillales</taxon>
        <taxon>Dongiaceae</taxon>
        <taxon>Dongia</taxon>
    </lineage>
</organism>
<evidence type="ECO:0000256" key="2">
    <source>
        <dbReference type="ARBA" id="ARBA00022475"/>
    </source>
</evidence>
<evidence type="ECO:0000259" key="10">
    <source>
        <dbReference type="PROSITE" id="PS50111"/>
    </source>
</evidence>
<dbReference type="SMART" id="SM01049">
    <property type="entry name" value="Cache_2"/>
    <property type="match status" value="1"/>
</dbReference>
<evidence type="ECO:0000256" key="6">
    <source>
        <dbReference type="ARBA" id="ARBA00023224"/>
    </source>
</evidence>
<dbReference type="Proteomes" id="UP001230156">
    <property type="component" value="Unassembled WGS sequence"/>
</dbReference>
<gene>
    <name evidence="12" type="ORF">Q8A70_17805</name>
</gene>
<evidence type="ECO:0000313" key="12">
    <source>
        <dbReference type="EMBL" id="MDQ7249548.1"/>
    </source>
</evidence>
<keyword evidence="3 9" id="KW-0812">Transmembrane</keyword>
<keyword evidence="6 8" id="KW-0807">Transducer</keyword>
<proteinExistence type="inferred from homology"/>
<dbReference type="InterPro" id="IPR004090">
    <property type="entry name" value="Chemotax_Me-accpt_rcpt"/>
</dbReference>
<dbReference type="CDD" id="cd06225">
    <property type="entry name" value="HAMP"/>
    <property type="match status" value="1"/>
</dbReference>
<dbReference type="Pfam" id="PF17200">
    <property type="entry name" value="sCache_2"/>
    <property type="match status" value="1"/>
</dbReference>
<dbReference type="PROSITE" id="PS50885">
    <property type="entry name" value="HAMP"/>
    <property type="match status" value="1"/>
</dbReference>
<dbReference type="InterPro" id="IPR004089">
    <property type="entry name" value="MCPsignal_dom"/>
</dbReference>
<dbReference type="SMART" id="SM00304">
    <property type="entry name" value="HAMP"/>
    <property type="match status" value="3"/>
</dbReference>
<dbReference type="InterPro" id="IPR003660">
    <property type="entry name" value="HAMP_dom"/>
</dbReference>
<evidence type="ECO:0000256" key="8">
    <source>
        <dbReference type="PROSITE-ProRule" id="PRU00284"/>
    </source>
</evidence>
<dbReference type="InterPro" id="IPR033480">
    <property type="entry name" value="sCache_2"/>
</dbReference>
<reference evidence="13" key="1">
    <citation type="submission" date="2023-08" db="EMBL/GenBank/DDBJ databases">
        <title>Rhodospirillaceae gen. nov., a novel taxon isolated from the Yangtze River Yuezi River estuary sludge.</title>
        <authorList>
            <person name="Ruan L."/>
        </authorList>
    </citation>
    <scope>NUCLEOTIDE SEQUENCE [LARGE SCALE GENOMIC DNA]</scope>
    <source>
        <strain evidence="13">R-7</strain>
    </source>
</reference>
<feature type="transmembrane region" description="Helical" evidence="9">
    <location>
        <begin position="12"/>
        <end position="31"/>
    </location>
</feature>